<keyword evidence="5 7" id="KW-1133">Transmembrane helix</keyword>
<evidence type="ECO:0000313" key="9">
    <source>
        <dbReference type="EMBL" id="MDT7014912.1"/>
    </source>
</evidence>
<dbReference type="GO" id="GO:0016413">
    <property type="term" value="F:O-acetyltransferase activity"/>
    <property type="evidence" value="ECO:0007669"/>
    <property type="project" value="TreeGrafter"/>
</dbReference>
<evidence type="ECO:0000256" key="3">
    <source>
        <dbReference type="ARBA" id="ARBA00022475"/>
    </source>
</evidence>
<keyword evidence="9" id="KW-0012">Acyltransferase</keyword>
<dbReference type="RefSeq" id="WP_313845419.1">
    <property type="nucleotide sequence ID" value="NZ_JAVLAM010000001.1"/>
</dbReference>
<feature type="transmembrane region" description="Helical" evidence="7">
    <location>
        <begin position="150"/>
        <end position="168"/>
    </location>
</feature>
<evidence type="ECO:0000256" key="4">
    <source>
        <dbReference type="ARBA" id="ARBA00022692"/>
    </source>
</evidence>
<keyword evidence="4 7" id="KW-0812">Transmembrane</keyword>
<dbReference type="PANTHER" id="PTHR40074">
    <property type="entry name" value="O-ACETYLTRANSFERASE WECH"/>
    <property type="match status" value="1"/>
</dbReference>
<evidence type="ECO:0000259" key="8">
    <source>
        <dbReference type="Pfam" id="PF01757"/>
    </source>
</evidence>
<comment type="similarity">
    <text evidence="2">Belongs to the acyltransferase 3 family.</text>
</comment>
<evidence type="ECO:0000256" key="5">
    <source>
        <dbReference type="ARBA" id="ARBA00022989"/>
    </source>
</evidence>
<evidence type="ECO:0000313" key="10">
    <source>
        <dbReference type="Proteomes" id="UP001254075"/>
    </source>
</evidence>
<protein>
    <submittedName>
        <fullName evidence="9">Acyltransferase family protein</fullName>
    </submittedName>
</protein>
<organism evidence="9 10">
    <name type="scientific">Levilactobacillus namurensis</name>
    <dbReference type="NCBI Taxonomy" id="380393"/>
    <lineage>
        <taxon>Bacteria</taxon>
        <taxon>Bacillati</taxon>
        <taxon>Bacillota</taxon>
        <taxon>Bacilli</taxon>
        <taxon>Lactobacillales</taxon>
        <taxon>Lactobacillaceae</taxon>
        <taxon>Levilactobacillus</taxon>
    </lineage>
</organism>
<feature type="transmembrane region" description="Helical" evidence="7">
    <location>
        <begin position="80"/>
        <end position="101"/>
    </location>
</feature>
<comment type="subcellular location">
    <subcellularLocation>
        <location evidence="1">Cell membrane</location>
        <topology evidence="1">Multi-pass membrane protein</topology>
    </subcellularLocation>
</comment>
<keyword evidence="9" id="KW-0808">Transferase</keyword>
<keyword evidence="6 7" id="KW-0472">Membrane</keyword>
<accession>A0AAW8W5V8</accession>
<dbReference type="Proteomes" id="UP001254075">
    <property type="component" value="Unassembled WGS sequence"/>
</dbReference>
<dbReference type="Pfam" id="PF01757">
    <property type="entry name" value="Acyl_transf_3"/>
    <property type="match status" value="1"/>
</dbReference>
<feature type="transmembrane region" description="Helical" evidence="7">
    <location>
        <begin position="188"/>
        <end position="205"/>
    </location>
</feature>
<dbReference type="GO" id="GO:0009246">
    <property type="term" value="P:enterobacterial common antigen biosynthetic process"/>
    <property type="evidence" value="ECO:0007669"/>
    <property type="project" value="TreeGrafter"/>
</dbReference>
<keyword evidence="3" id="KW-1003">Cell membrane</keyword>
<dbReference type="PANTHER" id="PTHR40074:SF2">
    <property type="entry name" value="O-ACETYLTRANSFERASE WECH"/>
    <property type="match status" value="1"/>
</dbReference>
<evidence type="ECO:0000256" key="7">
    <source>
        <dbReference type="SAM" id="Phobius"/>
    </source>
</evidence>
<evidence type="ECO:0000256" key="1">
    <source>
        <dbReference type="ARBA" id="ARBA00004651"/>
    </source>
</evidence>
<dbReference type="AlphaFoldDB" id="A0AAW8W5V8"/>
<feature type="domain" description="Acyltransferase 3" evidence="8">
    <location>
        <begin position="8"/>
        <end position="215"/>
    </location>
</feature>
<reference evidence="9" key="1">
    <citation type="submission" date="2023-08" db="EMBL/GenBank/DDBJ databases">
        <authorList>
            <person name="Page C.A."/>
            <person name="Perez-Diaz I.M."/>
        </authorList>
    </citation>
    <scope>NUCLEOTIDE SEQUENCE</scope>
    <source>
        <strain evidence="9">3.8.38</strain>
    </source>
</reference>
<gene>
    <name evidence="9" type="ORF">RI532_10995</name>
</gene>
<dbReference type="InterPro" id="IPR002656">
    <property type="entry name" value="Acyl_transf_3_dom"/>
</dbReference>
<evidence type="ECO:0000256" key="2">
    <source>
        <dbReference type="ARBA" id="ARBA00007400"/>
    </source>
</evidence>
<dbReference type="EMBL" id="JAVLAM010000001">
    <property type="protein sequence ID" value="MDT7014912.1"/>
    <property type="molecule type" value="Genomic_DNA"/>
</dbReference>
<proteinExistence type="inferred from homology"/>
<sequence>MDKKKRILSLDLIKGLACLLVIFLHVSSPFFYQDSSVVSHTYFSQVLYYVGTPAVPLFFMVNGFLLINKRSINYKYIFRKMFSILVPVLAWNGVLFVLYFLVGKGKNFFELILGSLIQKGLFFQFWFLGALMLVLLLVPLFNKLLKISRIAYLIILMVFLIICVSIDFLNHMYFNAPLQMNIIQTFRIWTWITYYLIGGFMGYIFHTRVYKRNITISVFLL</sequence>
<feature type="transmembrane region" description="Helical" evidence="7">
    <location>
        <begin position="46"/>
        <end position="68"/>
    </location>
</feature>
<name>A0AAW8W5V8_9LACO</name>
<feature type="transmembrane region" description="Helical" evidence="7">
    <location>
        <begin position="121"/>
        <end position="138"/>
    </location>
</feature>
<dbReference type="GO" id="GO:0005886">
    <property type="term" value="C:plasma membrane"/>
    <property type="evidence" value="ECO:0007669"/>
    <property type="project" value="UniProtKB-SubCell"/>
</dbReference>
<feature type="transmembrane region" description="Helical" evidence="7">
    <location>
        <begin position="7"/>
        <end position="26"/>
    </location>
</feature>
<evidence type="ECO:0000256" key="6">
    <source>
        <dbReference type="ARBA" id="ARBA00023136"/>
    </source>
</evidence>
<comment type="caution">
    <text evidence="9">The sequence shown here is derived from an EMBL/GenBank/DDBJ whole genome shotgun (WGS) entry which is preliminary data.</text>
</comment>